<dbReference type="InterPro" id="IPR023833">
    <property type="entry name" value="Signal_pept_SipW-depend-type"/>
</dbReference>
<sequence>MKKALIVVLAGMLAFGAGLGTMAWFSDEVVSENNQFTAGTLELSKENVEFNLGEIIGNMAPGDVSEEATIEILNDGSLDLAWFGKFVVEGDEELLDVIYIDSMKMEFLDEDGEYWEPTDHFIKDGRGHGEYPRAYNNMADASGINVVTLNQWLGNGAMVPQVDYENMGALKPGNSYRLSFVLGFHESACNDYQNKQLDIAYKVNATQVREGALEVLFDDGDVSIHYGWFMDQIDKQ</sequence>
<dbReference type="EMBL" id="CP159485">
    <property type="protein sequence ID" value="XCI27844.1"/>
    <property type="molecule type" value="Genomic_DNA"/>
</dbReference>
<name>A0AAU8HQL0_9FIRM</name>
<organism evidence="1">
    <name type="scientific">Proteinivorax hydrogeniformans</name>
    <dbReference type="NCBI Taxonomy" id="1826727"/>
    <lineage>
        <taxon>Bacteria</taxon>
        <taxon>Bacillati</taxon>
        <taxon>Bacillota</taxon>
        <taxon>Clostridia</taxon>
        <taxon>Eubacteriales</taxon>
        <taxon>Proteinivoracaceae</taxon>
        <taxon>Proteinivorax</taxon>
    </lineage>
</organism>
<reference evidence="1" key="1">
    <citation type="journal article" date="2018" name="Antonie Van Leeuwenhoek">
        <title>Proteinivorax hydrogeniformans sp. nov., an anaerobic, haloalkaliphilic bacterium fermenting proteinaceous compounds with high hydrogen production.</title>
        <authorList>
            <person name="Boltyanskaya Y."/>
            <person name="Detkova E."/>
            <person name="Pimenov N."/>
            <person name="Kevbrin V."/>
        </authorList>
    </citation>
    <scope>NUCLEOTIDE SEQUENCE</scope>
    <source>
        <strain evidence="1">Z-710</strain>
    </source>
</reference>
<dbReference type="AlphaFoldDB" id="A0AAU8HQL0"/>
<protein>
    <submittedName>
        <fullName evidence="1">TasA family protein</fullName>
    </submittedName>
</protein>
<accession>A0AAU8HQL0</accession>
<dbReference type="NCBIfam" id="TIGR04088">
    <property type="entry name" value="cognate_SipW"/>
    <property type="match status" value="1"/>
</dbReference>
<proteinExistence type="predicted"/>
<evidence type="ECO:0000313" key="1">
    <source>
        <dbReference type="EMBL" id="XCI27844.1"/>
    </source>
</evidence>
<dbReference type="InterPro" id="IPR022121">
    <property type="entry name" value="Peptidase_M73_camelysin"/>
</dbReference>
<dbReference type="Pfam" id="PF12389">
    <property type="entry name" value="Peptidase_M73"/>
    <property type="match status" value="1"/>
</dbReference>
<gene>
    <name evidence="1" type="ORF">PRVXH_001768</name>
</gene>
<reference evidence="1" key="2">
    <citation type="submission" date="2024-06" db="EMBL/GenBank/DDBJ databases">
        <authorList>
            <person name="Petrova K.O."/>
            <person name="Toshchakov S.V."/>
            <person name="Boltjanskaja Y.V."/>
            <person name="Kevbrin V.V."/>
        </authorList>
    </citation>
    <scope>NUCLEOTIDE SEQUENCE</scope>
    <source>
        <strain evidence="1">Z-710</strain>
    </source>
</reference>
<dbReference type="RefSeq" id="WP_353892421.1">
    <property type="nucleotide sequence ID" value="NZ_CP159485.1"/>
</dbReference>